<dbReference type="SUPFAM" id="SSF53474">
    <property type="entry name" value="alpha/beta-Hydrolases"/>
    <property type="match status" value="1"/>
</dbReference>
<dbReference type="InterPro" id="IPR029058">
    <property type="entry name" value="AB_hydrolase_fold"/>
</dbReference>
<sequence>MNSSAQGRTPVVVLRPATSPGGSAQDWTTAWSAQGRTALVPDLEPSPGLVVLESPGLEVLAALTASGAERAVLYGSGYGAMVALHVAAHHPERVAALVLSTAGRIVDRQRRGIADAAYGLLPVSRVQQLHGPQVRVLELLDQVRTVDWSPFAAQVRTPAVVVLGDRDPINRGPSRRLATVLVGAELVLVPGAREGWATRDPTALVDAATPFLERLGV</sequence>
<evidence type="ECO:0008006" key="3">
    <source>
        <dbReference type="Google" id="ProtNLM"/>
    </source>
</evidence>
<evidence type="ECO:0000313" key="2">
    <source>
        <dbReference type="Proteomes" id="UP001500767"/>
    </source>
</evidence>
<reference evidence="2" key="1">
    <citation type="journal article" date="2019" name="Int. J. Syst. Evol. Microbiol.">
        <title>The Global Catalogue of Microorganisms (GCM) 10K type strain sequencing project: providing services to taxonomists for standard genome sequencing and annotation.</title>
        <authorList>
            <consortium name="The Broad Institute Genomics Platform"/>
            <consortium name="The Broad Institute Genome Sequencing Center for Infectious Disease"/>
            <person name="Wu L."/>
            <person name="Ma J."/>
        </authorList>
    </citation>
    <scope>NUCLEOTIDE SEQUENCE [LARGE SCALE GENOMIC DNA]</scope>
    <source>
        <strain evidence="2">JCM 16540</strain>
    </source>
</reference>
<comment type="caution">
    <text evidence="1">The sequence shown here is derived from an EMBL/GenBank/DDBJ whole genome shotgun (WGS) entry which is preliminary data.</text>
</comment>
<evidence type="ECO:0000313" key="1">
    <source>
        <dbReference type="EMBL" id="GAA3573993.1"/>
    </source>
</evidence>
<keyword evidence="2" id="KW-1185">Reference proteome</keyword>
<dbReference type="Gene3D" id="3.40.50.1820">
    <property type="entry name" value="alpha/beta hydrolase"/>
    <property type="match status" value="1"/>
</dbReference>
<name>A0ABP6XZT8_9ACTN</name>
<gene>
    <name evidence="1" type="ORF">GCM10022197_33700</name>
</gene>
<protein>
    <recommendedName>
        <fullName evidence="3">Alpha/beta hydrolase family protein</fullName>
    </recommendedName>
</protein>
<dbReference type="Proteomes" id="UP001500767">
    <property type="component" value="Unassembled WGS sequence"/>
</dbReference>
<accession>A0ABP6XZT8</accession>
<proteinExistence type="predicted"/>
<organism evidence="1 2">
    <name type="scientific">Microlunatus spumicola</name>
    <dbReference type="NCBI Taxonomy" id="81499"/>
    <lineage>
        <taxon>Bacteria</taxon>
        <taxon>Bacillati</taxon>
        <taxon>Actinomycetota</taxon>
        <taxon>Actinomycetes</taxon>
        <taxon>Propionibacteriales</taxon>
        <taxon>Propionibacteriaceae</taxon>
        <taxon>Microlunatus</taxon>
    </lineage>
</organism>
<dbReference type="EMBL" id="BAAAYR010000004">
    <property type="protein sequence ID" value="GAA3573993.1"/>
    <property type="molecule type" value="Genomic_DNA"/>
</dbReference>
<dbReference type="RefSeq" id="WP_204910083.1">
    <property type="nucleotide sequence ID" value="NZ_BAAAYR010000004.1"/>
</dbReference>